<evidence type="ECO:0000313" key="2">
    <source>
        <dbReference type="EMBL" id="BDC97843.1"/>
    </source>
</evidence>
<keyword evidence="1" id="KW-0732">Signal</keyword>
<evidence type="ECO:0000256" key="1">
    <source>
        <dbReference type="SAM" id="SignalP"/>
    </source>
</evidence>
<dbReference type="Gene3D" id="2.40.170.10">
    <property type="entry name" value="Porin, LamB type"/>
    <property type="match status" value="1"/>
</dbReference>
<dbReference type="Proteomes" id="UP001354989">
    <property type="component" value="Chromosome"/>
</dbReference>
<gene>
    <name evidence="2" type="primary">lamB</name>
    <name evidence="2" type="ORF">PEPS_01240</name>
</gene>
<organism evidence="2 3">
    <name type="scientific">Persicobacter psychrovividus</name>
    <dbReference type="NCBI Taxonomy" id="387638"/>
    <lineage>
        <taxon>Bacteria</taxon>
        <taxon>Pseudomonadati</taxon>
        <taxon>Bacteroidota</taxon>
        <taxon>Cytophagia</taxon>
        <taxon>Cytophagales</taxon>
        <taxon>Persicobacteraceae</taxon>
        <taxon>Persicobacter</taxon>
    </lineage>
</organism>
<dbReference type="Pfam" id="PF02264">
    <property type="entry name" value="LamB"/>
    <property type="match status" value="1"/>
</dbReference>
<protein>
    <submittedName>
        <fullName evidence="2">Maltoporin</fullName>
    </submittedName>
</protein>
<name>A0ABM7VA97_9BACT</name>
<reference evidence="2 3" key="1">
    <citation type="submission" date="2021-12" db="EMBL/GenBank/DDBJ databases">
        <title>Genome sequencing of bacteria with rrn-lacking chromosome and rrn-plasmid.</title>
        <authorList>
            <person name="Anda M."/>
            <person name="Iwasaki W."/>
        </authorList>
    </citation>
    <scope>NUCLEOTIDE SEQUENCE [LARGE SCALE GENOMIC DNA]</scope>
    <source>
        <strain evidence="2 3">NBRC 101262</strain>
    </source>
</reference>
<dbReference type="InterPro" id="IPR036998">
    <property type="entry name" value="Porin_LamB_sf"/>
</dbReference>
<dbReference type="SUPFAM" id="SSF56935">
    <property type="entry name" value="Porins"/>
    <property type="match status" value="1"/>
</dbReference>
<dbReference type="EMBL" id="AP025292">
    <property type="protein sequence ID" value="BDC97843.1"/>
    <property type="molecule type" value="Genomic_DNA"/>
</dbReference>
<proteinExistence type="predicted"/>
<dbReference type="InterPro" id="IPR003192">
    <property type="entry name" value="Porin_LamB"/>
</dbReference>
<dbReference type="RefSeq" id="WP_338397381.1">
    <property type="nucleotide sequence ID" value="NZ_AP025292.1"/>
</dbReference>
<feature type="chain" id="PRO_5046608815" evidence="1">
    <location>
        <begin position="23"/>
        <end position="485"/>
    </location>
</feature>
<accession>A0ABM7VA97</accession>
<sequence>MAKFLGLILGVFSMFFFNMAWAQEVDTDSLKNYQNGAFVGLYGRIGINTVVNHGRATGANFNLNGMGSRGGRNEEGDYFEFIPGYQFQPNLKNGDRTRIKIALTFAMYSRSSQLITYGSTNQLSGLAFALPEAYIQVDEIANLPLMLWVGGRYTRETYSQTNDYFNFDDHTGQGAGIKYKNTQLMALYVASRDTSDTGPNYFYNGVVNNGQVLELRQRLVLIGEQNFSLGEDHSFKALAEYHQLAEADDNADTVGVNPNQLKSANGWVLGLKHRWNILNRSRQTYNTLTVRYARGIANGGDNGFSRTYFTYGAPDLEANHFNRAYSLSIVESLILEYSEKFSSEIYGLYMRSRGAAAESALDDRGQAENYFGTKVYNFKEEFVVGARTMFHLNNYLHLIAEGSYQGRVNGTDPAASVTKLTLAPTFMPIGHDGLFDRPQIRLVFTLARYNDFAQRSIGSPFLNVVGPTPVGFYVGVKSEWYIGTP</sequence>
<evidence type="ECO:0000313" key="3">
    <source>
        <dbReference type="Proteomes" id="UP001354989"/>
    </source>
</evidence>
<feature type="signal peptide" evidence="1">
    <location>
        <begin position="1"/>
        <end position="22"/>
    </location>
</feature>
<keyword evidence="3" id="KW-1185">Reference proteome</keyword>